<dbReference type="EMBL" id="CP001107">
    <property type="protein sequence ID" value="ACR77053.1"/>
    <property type="molecule type" value="Genomic_DNA"/>
</dbReference>
<dbReference type="AlphaFoldDB" id="C4ZDS7"/>
<proteinExistence type="predicted"/>
<organism evidence="2 3">
    <name type="scientific">Agathobacter rectalis (strain ATCC 33656 / DSM 3377 / JCM 17463 / KCTC 5835 / VPI 0990)</name>
    <name type="common">Eubacterium rectale</name>
    <dbReference type="NCBI Taxonomy" id="515619"/>
    <lineage>
        <taxon>Bacteria</taxon>
        <taxon>Bacillati</taxon>
        <taxon>Bacillota</taxon>
        <taxon>Clostridia</taxon>
        <taxon>Lachnospirales</taxon>
        <taxon>Lachnospiraceae</taxon>
        <taxon>Agathobacter</taxon>
    </lineage>
</organism>
<dbReference type="InterPro" id="IPR026835">
    <property type="entry name" value="YqcG_C"/>
</dbReference>
<dbReference type="Pfam" id="PF14410">
    <property type="entry name" value="GH-E"/>
    <property type="match status" value="1"/>
</dbReference>
<accession>C4ZDS7</accession>
<dbReference type="HOGENOM" id="CLU_2167194_0_0_9"/>
<evidence type="ECO:0000313" key="3">
    <source>
        <dbReference type="Proteomes" id="UP000001477"/>
    </source>
</evidence>
<protein>
    <recommendedName>
        <fullName evidence="1">Toxin YqcG C-terminal domain-containing protein</fullName>
    </recommendedName>
</protein>
<evidence type="ECO:0000259" key="1">
    <source>
        <dbReference type="Pfam" id="PF14410"/>
    </source>
</evidence>
<dbReference type="Proteomes" id="UP000001477">
    <property type="component" value="Chromosome"/>
</dbReference>
<name>C4ZDS7_AGARV</name>
<dbReference type="STRING" id="515619.EUBREC_3327"/>
<reference evidence="2 3" key="1">
    <citation type="journal article" date="2009" name="Proc. Natl. Acad. Sci. U.S.A.">
        <title>Characterizing a model human gut microbiota composed of members of its two dominant bacterial phyla.</title>
        <authorList>
            <person name="Mahowald M.A."/>
            <person name="Rey F.E."/>
            <person name="Seedorf H."/>
            <person name="Turnbaugh P.J."/>
            <person name="Fulton R.S."/>
            <person name="Wollam A."/>
            <person name="Shah N."/>
            <person name="Wang C."/>
            <person name="Magrini V."/>
            <person name="Wilson R.K."/>
            <person name="Cantarel B.L."/>
            <person name="Coutinho P.M."/>
            <person name="Henrissat B."/>
            <person name="Crock L.W."/>
            <person name="Russell A."/>
            <person name="Verberkmoes N.C."/>
            <person name="Hettich R.L."/>
            <person name="Gordon J.I."/>
        </authorList>
    </citation>
    <scope>NUCLEOTIDE SEQUENCE [LARGE SCALE GENOMIC DNA]</scope>
    <source>
        <strain evidence="3">ATCC 33656 / DSM 3377 / JCM 17463 / KCTC 5835 / LMG 30912 / VPI 0990</strain>
    </source>
</reference>
<evidence type="ECO:0000313" key="2">
    <source>
        <dbReference type="EMBL" id="ACR77053.1"/>
    </source>
</evidence>
<gene>
    <name evidence="2" type="ordered locus">EUBREC_3327</name>
</gene>
<sequence length="110" mass="13170">MVVRLIQNHILTVDLHLEKVLLKKYGRMLKVLMDWLEIQIQVRLLIGHQENLEKGYGVWDMGHIPEAKYSEMHEAYMNGELTTKEFVDWYNDPANYRLELPSNNRSHKYE</sequence>
<feature type="domain" description="Toxin YqcG C-terminal" evidence="1">
    <location>
        <begin position="55"/>
        <end position="110"/>
    </location>
</feature>
<dbReference type="KEGG" id="ere:EUBREC_3327"/>
<dbReference type="PaxDb" id="515619-EUBREC_3327"/>